<reference evidence="4 5" key="1">
    <citation type="journal article" date="2017" name="ISME J.">
        <title>Energy and carbon metabolisms in a deep terrestrial subsurface fluid microbial community.</title>
        <authorList>
            <person name="Momper L."/>
            <person name="Jungbluth S.P."/>
            <person name="Lee M.D."/>
            <person name="Amend J.P."/>
        </authorList>
    </citation>
    <scope>NUCLEOTIDE SEQUENCE [LARGE SCALE GENOMIC DNA]</scope>
    <source>
        <strain evidence="4">SURF_26</strain>
    </source>
</reference>
<dbReference type="EMBL" id="QZJZ01000078">
    <property type="protein sequence ID" value="RJP57573.1"/>
    <property type="molecule type" value="Genomic_DNA"/>
</dbReference>
<evidence type="ECO:0000313" key="4">
    <source>
        <dbReference type="EMBL" id="RJP57573.1"/>
    </source>
</evidence>
<proteinExistence type="inferred from homology"/>
<dbReference type="Gene3D" id="3.40.50.10580">
    <property type="entry name" value="ATPase, V1 complex, subunit F"/>
    <property type="match status" value="1"/>
</dbReference>
<dbReference type="Pfam" id="PF01990">
    <property type="entry name" value="ATP-synt_F"/>
    <property type="match status" value="1"/>
</dbReference>
<dbReference type="AlphaFoldDB" id="A0A3A4QZ09"/>
<gene>
    <name evidence="4" type="ORF">C4541_09885</name>
</gene>
<evidence type="ECO:0000256" key="3">
    <source>
        <dbReference type="ARBA" id="ARBA00023065"/>
    </source>
</evidence>
<evidence type="ECO:0000313" key="5">
    <source>
        <dbReference type="Proteomes" id="UP000266426"/>
    </source>
</evidence>
<dbReference type="InterPro" id="IPR036906">
    <property type="entry name" value="ATPase_V1_fsu_sf"/>
</dbReference>
<keyword evidence="3" id="KW-0406">Ion transport</keyword>
<evidence type="ECO:0000256" key="1">
    <source>
        <dbReference type="ARBA" id="ARBA00010148"/>
    </source>
</evidence>
<organism evidence="4 5">
    <name type="scientific">Candidatus Auribacter fodinae</name>
    <dbReference type="NCBI Taxonomy" id="2093366"/>
    <lineage>
        <taxon>Bacteria</taxon>
        <taxon>Pseudomonadati</taxon>
        <taxon>Candidatus Auribacterota</taxon>
        <taxon>Candidatus Auribacteria</taxon>
        <taxon>Candidatus Auribacterales</taxon>
        <taxon>Candidatus Auribacteraceae</taxon>
        <taxon>Candidatus Auribacter</taxon>
    </lineage>
</organism>
<sequence length="100" mass="11189">MDFYVIGDEHMVLGFGLVGIPGTIVSSGDQMLDEIKSVIEKNVKIIMVNERIADSVRDKIETMILKMDFPLVIEIPDRNGPLPDRKSLRELLKSSIGFSL</sequence>
<dbReference type="SUPFAM" id="SSF159468">
    <property type="entry name" value="AtpF-like"/>
    <property type="match status" value="1"/>
</dbReference>
<accession>A0A3A4QZ09</accession>
<comment type="similarity">
    <text evidence="1">Belongs to the V-ATPase F subunit family.</text>
</comment>
<dbReference type="InterPro" id="IPR008218">
    <property type="entry name" value="ATPase_V1-cplx_f_g_su"/>
</dbReference>
<dbReference type="GO" id="GO:0046961">
    <property type="term" value="F:proton-transporting ATPase activity, rotational mechanism"/>
    <property type="evidence" value="ECO:0007669"/>
    <property type="project" value="InterPro"/>
</dbReference>
<evidence type="ECO:0000256" key="2">
    <source>
        <dbReference type="ARBA" id="ARBA00022448"/>
    </source>
</evidence>
<name>A0A3A4QZ09_9BACT</name>
<protein>
    <submittedName>
        <fullName evidence="4">Vacuolar H+transporting two-sector ATPase F subunit</fullName>
    </submittedName>
</protein>
<comment type="caution">
    <text evidence="4">The sequence shown here is derived from an EMBL/GenBank/DDBJ whole genome shotgun (WGS) entry which is preliminary data.</text>
</comment>
<dbReference type="Proteomes" id="UP000266426">
    <property type="component" value="Unassembled WGS sequence"/>
</dbReference>
<keyword evidence="2" id="KW-0813">Transport</keyword>